<dbReference type="InterPro" id="IPR036388">
    <property type="entry name" value="WH-like_DNA-bd_sf"/>
</dbReference>
<keyword evidence="3" id="KW-1185">Reference proteome</keyword>
<dbReference type="Pfam" id="PF03551">
    <property type="entry name" value="PadR"/>
    <property type="match status" value="1"/>
</dbReference>
<sequence>MRAEALKGHLDGLLLAALEERPRHGYAVKEALRDTTEGRIDLPTGTIYPALHRLERAGLIAGSWSVVGGRRRRSYELTAAGRTALSRERTGWQEFAIAITAALGTRPWPATS</sequence>
<dbReference type="Proteomes" id="UP000312512">
    <property type="component" value="Unassembled WGS sequence"/>
</dbReference>
<reference evidence="2 3" key="1">
    <citation type="submission" date="2019-10" db="EMBL/GenBank/DDBJ databases">
        <title>Nonomuraea sp. nov., isolated from Phyllanthus amarus.</title>
        <authorList>
            <person name="Klykleung N."/>
            <person name="Tanasupawat S."/>
        </authorList>
    </citation>
    <scope>NUCLEOTIDE SEQUENCE [LARGE SCALE GENOMIC DNA]</scope>
    <source>
        <strain evidence="2 3">PA1-10</strain>
    </source>
</reference>
<dbReference type="RefSeq" id="WP_139633551.1">
    <property type="nucleotide sequence ID" value="NZ_VDLX02000011.1"/>
</dbReference>
<dbReference type="InterPro" id="IPR052509">
    <property type="entry name" value="Metal_resp_DNA-bind_regulator"/>
</dbReference>
<dbReference type="PANTHER" id="PTHR33169:SF14">
    <property type="entry name" value="TRANSCRIPTIONAL REGULATOR RV3488"/>
    <property type="match status" value="1"/>
</dbReference>
<dbReference type="PANTHER" id="PTHR33169">
    <property type="entry name" value="PADR-FAMILY TRANSCRIPTIONAL REGULATOR"/>
    <property type="match status" value="1"/>
</dbReference>
<dbReference type="InterPro" id="IPR036390">
    <property type="entry name" value="WH_DNA-bd_sf"/>
</dbReference>
<comment type="caution">
    <text evidence="2">The sequence shown here is derived from an EMBL/GenBank/DDBJ whole genome shotgun (WGS) entry which is preliminary data.</text>
</comment>
<dbReference type="Gene3D" id="1.10.10.10">
    <property type="entry name" value="Winged helix-like DNA-binding domain superfamily/Winged helix DNA-binding domain"/>
    <property type="match status" value="1"/>
</dbReference>
<proteinExistence type="predicted"/>
<gene>
    <name evidence="2" type="ORF">FH608_027690</name>
</gene>
<evidence type="ECO:0000313" key="2">
    <source>
        <dbReference type="EMBL" id="KAB8191756.1"/>
    </source>
</evidence>
<evidence type="ECO:0000259" key="1">
    <source>
        <dbReference type="Pfam" id="PF03551"/>
    </source>
</evidence>
<feature type="domain" description="Transcription regulator PadR N-terminal" evidence="1">
    <location>
        <begin position="14"/>
        <end position="86"/>
    </location>
</feature>
<organism evidence="2 3">
    <name type="scientific">Nonomuraea phyllanthi</name>
    <dbReference type="NCBI Taxonomy" id="2219224"/>
    <lineage>
        <taxon>Bacteria</taxon>
        <taxon>Bacillati</taxon>
        <taxon>Actinomycetota</taxon>
        <taxon>Actinomycetes</taxon>
        <taxon>Streptosporangiales</taxon>
        <taxon>Streptosporangiaceae</taxon>
        <taxon>Nonomuraea</taxon>
    </lineage>
</organism>
<accession>A0A5C4W446</accession>
<protein>
    <submittedName>
        <fullName evidence="2">PadR family transcriptional regulator</fullName>
    </submittedName>
</protein>
<name>A0A5C4W446_9ACTN</name>
<dbReference type="SUPFAM" id="SSF46785">
    <property type="entry name" value="Winged helix' DNA-binding domain"/>
    <property type="match status" value="1"/>
</dbReference>
<dbReference type="OrthoDB" id="122286at2"/>
<dbReference type="AlphaFoldDB" id="A0A5C4W446"/>
<dbReference type="InterPro" id="IPR005149">
    <property type="entry name" value="Tscrpt_reg_PadR_N"/>
</dbReference>
<evidence type="ECO:0000313" key="3">
    <source>
        <dbReference type="Proteomes" id="UP000312512"/>
    </source>
</evidence>
<dbReference type="EMBL" id="VDLX02000011">
    <property type="protein sequence ID" value="KAB8191756.1"/>
    <property type="molecule type" value="Genomic_DNA"/>
</dbReference>